<protein>
    <submittedName>
        <fullName evidence="5">MarR family transcriptional regulator</fullName>
    </submittedName>
</protein>
<dbReference type="InterPro" id="IPR023187">
    <property type="entry name" value="Tscrpt_reg_MarR-type_CS"/>
</dbReference>
<accession>A0A9D6UZI5</accession>
<dbReference type="InterPro" id="IPR036388">
    <property type="entry name" value="WH-like_DNA-bd_sf"/>
</dbReference>
<dbReference type="GO" id="GO:0003700">
    <property type="term" value="F:DNA-binding transcription factor activity"/>
    <property type="evidence" value="ECO:0007669"/>
    <property type="project" value="InterPro"/>
</dbReference>
<name>A0A9D6UZI5_9BACT</name>
<dbReference type="GO" id="GO:0003677">
    <property type="term" value="F:DNA binding"/>
    <property type="evidence" value="ECO:0007669"/>
    <property type="project" value="UniProtKB-KW"/>
</dbReference>
<dbReference type="Proteomes" id="UP000807825">
    <property type="component" value="Unassembled WGS sequence"/>
</dbReference>
<feature type="domain" description="HTH marR-type" evidence="4">
    <location>
        <begin position="1"/>
        <end position="140"/>
    </location>
</feature>
<evidence type="ECO:0000313" key="6">
    <source>
        <dbReference type="Proteomes" id="UP000807825"/>
    </source>
</evidence>
<keyword evidence="1" id="KW-0805">Transcription regulation</keyword>
<evidence type="ECO:0000256" key="1">
    <source>
        <dbReference type="ARBA" id="ARBA00023015"/>
    </source>
</evidence>
<gene>
    <name evidence="5" type="ORF">HY912_07410</name>
</gene>
<evidence type="ECO:0000256" key="2">
    <source>
        <dbReference type="ARBA" id="ARBA00023125"/>
    </source>
</evidence>
<dbReference type="InterPro" id="IPR039422">
    <property type="entry name" value="MarR/SlyA-like"/>
</dbReference>
<evidence type="ECO:0000259" key="4">
    <source>
        <dbReference type="PROSITE" id="PS50995"/>
    </source>
</evidence>
<keyword evidence="3" id="KW-0804">Transcription</keyword>
<evidence type="ECO:0000256" key="3">
    <source>
        <dbReference type="ARBA" id="ARBA00023163"/>
    </source>
</evidence>
<dbReference type="Pfam" id="PF01047">
    <property type="entry name" value="MarR"/>
    <property type="match status" value="1"/>
</dbReference>
<proteinExistence type="predicted"/>
<dbReference type="Gene3D" id="1.10.10.10">
    <property type="entry name" value="Winged helix-like DNA-binding domain superfamily/Winged helix DNA-binding domain"/>
    <property type="match status" value="1"/>
</dbReference>
<comment type="caution">
    <text evidence="5">The sequence shown here is derived from an EMBL/GenBank/DDBJ whole genome shotgun (WGS) entry which is preliminary data.</text>
</comment>
<reference evidence="5" key="1">
    <citation type="submission" date="2020-07" db="EMBL/GenBank/DDBJ databases">
        <title>Huge and variable diversity of episymbiotic CPR bacteria and DPANN archaea in groundwater ecosystems.</title>
        <authorList>
            <person name="He C.Y."/>
            <person name="Keren R."/>
            <person name="Whittaker M."/>
            <person name="Farag I.F."/>
            <person name="Doudna J."/>
            <person name="Cate J.H.D."/>
            <person name="Banfield J.F."/>
        </authorList>
    </citation>
    <scope>NUCLEOTIDE SEQUENCE</scope>
    <source>
        <strain evidence="5">NC_groundwater_1664_Pr3_B-0.1um_52_9</strain>
    </source>
</reference>
<keyword evidence="2" id="KW-0238">DNA-binding</keyword>
<organism evidence="5 6">
    <name type="scientific">Desulfomonile tiedjei</name>
    <dbReference type="NCBI Taxonomy" id="2358"/>
    <lineage>
        <taxon>Bacteria</taxon>
        <taxon>Pseudomonadati</taxon>
        <taxon>Thermodesulfobacteriota</taxon>
        <taxon>Desulfomonilia</taxon>
        <taxon>Desulfomonilales</taxon>
        <taxon>Desulfomonilaceae</taxon>
        <taxon>Desulfomonile</taxon>
    </lineage>
</organism>
<dbReference type="InterPro" id="IPR036390">
    <property type="entry name" value="WH_DNA-bd_sf"/>
</dbReference>
<sequence length="147" mass="16316">MIDPVNCPYYLVSRVTLMVTSALKKGLTKAGVGDVRPAYLGALFALWKEDGLKVVEVGRRSGLETSTMTGLIDRMERDGLVERRDDENDRRVQRINLTEKGREVMNPVLGAVDRVLATVFEGISEEDMLKATDVLKRVLANSHEGNP</sequence>
<dbReference type="SUPFAM" id="SSF46785">
    <property type="entry name" value="Winged helix' DNA-binding domain"/>
    <property type="match status" value="1"/>
</dbReference>
<dbReference type="SMART" id="SM00347">
    <property type="entry name" value="HTH_MARR"/>
    <property type="match status" value="1"/>
</dbReference>
<dbReference type="AlphaFoldDB" id="A0A9D6UZI5"/>
<dbReference type="PANTHER" id="PTHR33164">
    <property type="entry name" value="TRANSCRIPTIONAL REGULATOR, MARR FAMILY"/>
    <property type="match status" value="1"/>
</dbReference>
<dbReference type="PANTHER" id="PTHR33164:SF43">
    <property type="entry name" value="HTH-TYPE TRANSCRIPTIONAL REPRESSOR YETL"/>
    <property type="match status" value="1"/>
</dbReference>
<evidence type="ECO:0000313" key="5">
    <source>
        <dbReference type="EMBL" id="MBI5249306.1"/>
    </source>
</evidence>
<dbReference type="GO" id="GO:0006950">
    <property type="term" value="P:response to stress"/>
    <property type="evidence" value="ECO:0007669"/>
    <property type="project" value="TreeGrafter"/>
</dbReference>
<dbReference type="PROSITE" id="PS50995">
    <property type="entry name" value="HTH_MARR_2"/>
    <property type="match status" value="1"/>
</dbReference>
<dbReference type="PRINTS" id="PR00598">
    <property type="entry name" value="HTHMARR"/>
</dbReference>
<dbReference type="PROSITE" id="PS01117">
    <property type="entry name" value="HTH_MARR_1"/>
    <property type="match status" value="1"/>
</dbReference>
<dbReference type="InterPro" id="IPR000835">
    <property type="entry name" value="HTH_MarR-typ"/>
</dbReference>
<dbReference type="EMBL" id="JACRDE010000205">
    <property type="protein sequence ID" value="MBI5249306.1"/>
    <property type="molecule type" value="Genomic_DNA"/>
</dbReference>